<evidence type="ECO:0000256" key="1">
    <source>
        <dbReference type="ARBA" id="ARBA00022679"/>
    </source>
</evidence>
<dbReference type="AlphaFoldDB" id="A0A6H2GWB1"/>
<dbReference type="EMBL" id="CP051428">
    <property type="protein sequence ID" value="QJC51713.1"/>
    <property type="molecule type" value="Genomic_DNA"/>
</dbReference>
<evidence type="ECO:0000313" key="7">
    <source>
        <dbReference type="Proteomes" id="UP000502136"/>
    </source>
</evidence>
<dbReference type="Proteomes" id="UP000502136">
    <property type="component" value="Chromosome"/>
</dbReference>
<dbReference type="InterPro" id="IPR006016">
    <property type="entry name" value="UspA"/>
</dbReference>
<feature type="domain" description="Signal transduction histidine kinase osmosensitive K+ channel sensor N-terminal" evidence="5">
    <location>
        <begin position="21"/>
        <end position="223"/>
    </location>
</feature>
<dbReference type="PANTHER" id="PTHR45569:SF1">
    <property type="entry name" value="SENSOR PROTEIN KDPD"/>
    <property type="match status" value="1"/>
</dbReference>
<dbReference type="RefSeq" id="WP_168907297.1">
    <property type="nucleotide sequence ID" value="NZ_CP051428.1"/>
</dbReference>
<dbReference type="InterPro" id="IPR014729">
    <property type="entry name" value="Rossmann-like_a/b/a_fold"/>
</dbReference>
<feature type="domain" description="UspA" evidence="4">
    <location>
        <begin position="642"/>
        <end position="764"/>
    </location>
</feature>
<feature type="domain" description="Signal transduction histidine kinase osmosensitive K+ channel sensor N-terminal" evidence="5">
    <location>
        <begin position="410"/>
        <end position="619"/>
    </location>
</feature>
<dbReference type="InterPro" id="IPR027417">
    <property type="entry name" value="P-loop_NTPase"/>
</dbReference>
<dbReference type="SUPFAM" id="SSF52402">
    <property type="entry name" value="Adenine nucleotide alpha hydrolases-like"/>
    <property type="match status" value="2"/>
</dbReference>
<evidence type="ECO:0000259" key="5">
    <source>
        <dbReference type="Pfam" id="PF02702"/>
    </source>
</evidence>
<dbReference type="FunFam" id="3.40.50.300:FF:000483">
    <property type="entry name" value="Sensor histidine kinase KdpD"/>
    <property type="match status" value="1"/>
</dbReference>
<evidence type="ECO:0000256" key="2">
    <source>
        <dbReference type="ARBA" id="ARBA00022777"/>
    </source>
</evidence>
<dbReference type="Gene3D" id="3.40.50.300">
    <property type="entry name" value="P-loop containing nucleotide triphosphate hydrolases"/>
    <property type="match status" value="2"/>
</dbReference>
<organism evidence="6 7">
    <name type="scientific">Paenibacillus albicereus</name>
    <dbReference type="NCBI Taxonomy" id="2726185"/>
    <lineage>
        <taxon>Bacteria</taxon>
        <taxon>Bacillati</taxon>
        <taxon>Bacillota</taxon>
        <taxon>Bacilli</taxon>
        <taxon>Bacillales</taxon>
        <taxon>Paenibacillaceae</taxon>
        <taxon>Paenibacillus</taxon>
    </lineage>
</organism>
<proteinExistence type="predicted"/>
<name>A0A6H2GWB1_9BACL</name>
<dbReference type="KEGG" id="palr:HGI30_09255"/>
<accession>A0A6H2GWB1</accession>
<sequence length="784" mass="87833">MEPFKRKTPEEILASIVKLRQGRLNILVGAVSGSGKTYHMLREGEELIRQGVDAVVSPPVAAERSCAPGEGHRLETVPGIGWSRGGADACDLDVELLLKRNPEAVLVDDLAHRNRPEAPRATRLEDIELLLASGISVVTTVNIYELEGAAALARSWIGLRVDHPVPERALELADEMRLIDVTPDTLLERAAEGAIQSPPPRWLERGTLDKLRELALRLMAEGVNGTLEKHREELGLAGPSGIAERVLVAVQYHWNGSILVRRGQQVAKRLGGEMDVVAFVPSGRPLRGEEEAFRRSIRLLARKVGASFEERAFVSRRRLPRQLLNYALQRKATRIVLGHSRQTPRQDWWRGSIADRLLDLTRNIDLLFVADRSDRAGERILPARSPEPEPRSRYRRLTDQELKAEIGQLRRGSFKLYIGAAPGVGKTYAMLREGAELREKGVDVVIGLLETHGRADTQAQVGALEIVPRRQVRYRGTLLEEMDVDAILERRPEVALVDELAHTNIPGSERRKRFEDVRRLLDAGISVISTMNVQHLESLGDAVEQIAGVVVRETVPDRILRLADEVQLVDVAPKALQERMRAGKIYAREKVEAALGQFFKLGNLIALRELALRELADDVDERLESWDRRESLRGPWRREEVIFVAVTASPSAERLIRRGFRIAYRLKADWHVVFVHGRSPLAPELEGRLDGLRQLAERLGGSFRLLRREARQPAAAALLGWAAEKKATQIIVGQPARSGLRPFFANRFVRSVLREARQLDVLVVADYEADSGKLARSFREEEPS</sequence>
<dbReference type="Gene3D" id="3.40.50.620">
    <property type="entry name" value="HUPs"/>
    <property type="match status" value="2"/>
</dbReference>
<dbReference type="InterPro" id="IPR003852">
    <property type="entry name" value="Sig_transdc_His_kinase_KdpD_N"/>
</dbReference>
<dbReference type="PANTHER" id="PTHR45569">
    <property type="entry name" value="SENSOR PROTEIN KDPD"/>
    <property type="match status" value="1"/>
</dbReference>
<dbReference type="InterPro" id="IPR052023">
    <property type="entry name" value="Histidine_kinase_KdpD"/>
</dbReference>
<evidence type="ECO:0000256" key="3">
    <source>
        <dbReference type="ARBA" id="ARBA00023012"/>
    </source>
</evidence>
<dbReference type="GO" id="GO:0005737">
    <property type="term" value="C:cytoplasm"/>
    <property type="evidence" value="ECO:0007669"/>
    <property type="project" value="UniProtKB-ARBA"/>
</dbReference>
<evidence type="ECO:0000313" key="6">
    <source>
        <dbReference type="EMBL" id="QJC51713.1"/>
    </source>
</evidence>
<reference evidence="6 7" key="1">
    <citation type="submission" date="2020-04" db="EMBL/GenBank/DDBJ databases">
        <title>Novel Paenibacillus strain UniB2 isolated from commercial digestive syrup.</title>
        <authorList>
            <person name="Thorat V."/>
            <person name="Kirdat K."/>
            <person name="Tiwarekar B."/>
            <person name="Yadav A."/>
        </authorList>
    </citation>
    <scope>NUCLEOTIDE SEQUENCE [LARGE SCALE GENOMIC DNA]</scope>
    <source>
        <strain evidence="6 7">UniB2</strain>
    </source>
</reference>
<gene>
    <name evidence="6" type="ORF">HGI30_09255</name>
</gene>
<keyword evidence="7" id="KW-1185">Reference proteome</keyword>
<protein>
    <submittedName>
        <fullName evidence="6">Universal stress protein</fullName>
    </submittedName>
</protein>
<dbReference type="GO" id="GO:0000155">
    <property type="term" value="F:phosphorelay sensor kinase activity"/>
    <property type="evidence" value="ECO:0007669"/>
    <property type="project" value="InterPro"/>
</dbReference>
<keyword evidence="1" id="KW-0808">Transferase</keyword>
<evidence type="ECO:0000259" key="4">
    <source>
        <dbReference type="Pfam" id="PF00582"/>
    </source>
</evidence>
<keyword evidence="2" id="KW-0418">Kinase</keyword>
<dbReference type="Pfam" id="PF02702">
    <property type="entry name" value="KdpD"/>
    <property type="match status" value="2"/>
</dbReference>
<dbReference type="Pfam" id="PF00582">
    <property type="entry name" value="Usp"/>
    <property type="match status" value="1"/>
</dbReference>
<dbReference type="GO" id="GO:0005886">
    <property type="term" value="C:plasma membrane"/>
    <property type="evidence" value="ECO:0007669"/>
    <property type="project" value="TreeGrafter"/>
</dbReference>
<keyword evidence="3" id="KW-0902">Two-component regulatory system</keyword>